<evidence type="ECO:0000313" key="3">
    <source>
        <dbReference type="Proteomes" id="UP001431209"/>
    </source>
</evidence>
<keyword evidence="3" id="KW-1185">Reference proteome</keyword>
<proteinExistence type="predicted"/>
<name>A0AAW2ZN62_9EUKA</name>
<evidence type="ECO:0000256" key="1">
    <source>
        <dbReference type="SAM" id="MobiDB-lite"/>
    </source>
</evidence>
<protein>
    <submittedName>
        <fullName evidence="2">Uncharacterized protein</fullName>
    </submittedName>
</protein>
<comment type="caution">
    <text evidence="2">The sequence shown here is derived from an EMBL/GenBank/DDBJ whole genome shotgun (WGS) entry which is preliminary data.</text>
</comment>
<reference evidence="2 3" key="1">
    <citation type="submission" date="2024-03" db="EMBL/GenBank/DDBJ databases">
        <title>The Acrasis kona genome and developmental transcriptomes reveal deep origins of eukaryotic multicellular pathways.</title>
        <authorList>
            <person name="Sheikh S."/>
            <person name="Fu C.-J."/>
            <person name="Brown M.W."/>
            <person name="Baldauf S.L."/>
        </authorList>
    </citation>
    <scope>NUCLEOTIDE SEQUENCE [LARGE SCALE GENOMIC DNA]</scope>
    <source>
        <strain evidence="2 3">ATCC MYA-3509</strain>
    </source>
</reference>
<dbReference type="Proteomes" id="UP001431209">
    <property type="component" value="Unassembled WGS sequence"/>
</dbReference>
<organism evidence="2 3">
    <name type="scientific">Acrasis kona</name>
    <dbReference type="NCBI Taxonomy" id="1008807"/>
    <lineage>
        <taxon>Eukaryota</taxon>
        <taxon>Discoba</taxon>
        <taxon>Heterolobosea</taxon>
        <taxon>Tetramitia</taxon>
        <taxon>Eutetramitia</taxon>
        <taxon>Acrasidae</taxon>
        <taxon>Acrasis</taxon>
    </lineage>
</organism>
<evidence type="ECO:0000313" key="2">
    <source>
        <dbReference type="EMBL" id="KAL0490910.1"/>
    </source>
</evidence>
<feature type="compositionally biased region" description="Polar residues" evidence="1">
    <location>
        <begin position="103"/>
        <end position="122"/>
    </location>
</feature>
<dbReference type="EMBL" id="JAOPGA020001734">
    <property type="protein sequence ID" value="KAL0490910.1"/>
    <property type="molecule type" value="Genomic_DNA"/>
</dbReference>
<dbReference type="AlphaFoldDB" id="A0AAW2ZN62"/>
<feature type="region of interest" description="Disordered" evidence="1">
    <location>
        <begin position="91"/>
        <end position="122"/>
    </location>
</feature>
<gene>
    <name evidence="2" type="ORF">AKO1_009803</name>
</gene>
<accession>A0AAW2ZN62</accession>
<sequence>MKLAFEQRFSLDKDIEIYQYPFMIHLSPQQFKARRQVLNSQGYHVSNNNRTIRNITSSRSLGTTPVNQEDRIEIENVAPNGRIILGDIMKGKKTKKSRHVSANVHSRAQPTTLNLSSLRSMR</sequence>